<feature type="site" description="Crucial to convey clamshell closure to channel opening" evidence="16">
    <location>
        <position position="635"/>
    </location>
</feature>
<feature type="signal peptide" evidence="19">
    <location>
        <begin position="1"/>
        <end position="24"/>
    </location>
</feature>
<protein>
    <submittedName>
        <fullName evidence="22">Uncharacterized protein</fullName>
    </submittedName>
</protein>
<dbReference type="SMART" id="SM00079">
    <property type="entry name" value="PBPe"/>
    <property type="match status" value="1"/>
</dbReference>
<feature type="transmembrane region" description="Helical" evidence="18">
    <location>
        <begin position="541"/>
        <end position="560"/>
    </location>
</feature>
<evidence type="ECO:0000256" key="11">
    <source>
        <dbReference type="ARBA" id="ARBA00023257"/>
    </source>
</evidence>
<keyword evidence="10" id="KW-0325">Glycoprotein</keyword>
<evidence type="ECO:0000256" key="1">
    <source>
        <dbReference type="ARBA" id="ARBA00004651"/>
    </source>
</evidence>
<evidence type="ECO:0000256" key="7">
    <source>
        <dbReference type="ARBA" id="ARBA00023065"/>
    </source>
</evidence>
<comment type="subcellular location">
    <subcellularLocation>
        <location evidence="1">Cell membrane</location>
        <topology evidence="1">Multi-pass membrane protein</topology>
    </subcellularLocation>
    <subcellularLocation>
        <location evidence="14">Postsynaptic cell membrane</location>
    </subcellularLocation>
</comment>
<keyword evidence="17" id="KW-1015">Disulfide bond</keyword>
<evidence type="ECO:0000259" key="21">
    <source>
        <dbReference type="SMART" id="SM00918"/>
    </source>
</evidence>
<dbReference type="SUPFAM" id="SSF53822">
    <property type="entry name" value="Periplasmic binding protein-like I"/>
    <property type="match status" value="1"/>
</dbReference>
<dbReference type="InterPro" id="IPR001320">
    <property type="entry name" value="Iontro_rcpt_C"/>
</dbReference>
<dbReference type="Pfam" id="PF01094">
    <property type="entry name" value="ANF_receptor"/>
    <property type="match status" value="1"/>
</dbReference>
<evidence type="ECO:0000256" key="3">
    <source>
        <dbReference type="ARBA" id="ARBA00022475"/>
    </source>
</evidence>
<keyword evidence="23" id="KW-1185">Reference proteome</keyword>
<evidence type="ECO:0000256" key="9">
    <source>
        <dbReference type="ARBA" id="ARBA00023170"/>
    </source>
</evidence>
<evidence type="ECO:0000256" key="13">
    <source>
        <dbReference type="ARBA" id="ARBA00023303"/>
    </source>
</evidence>
<dbReference type="Pfam" id="PF10613">
    <property type="entry name" value="Lig_chan-Glu_bd"/>
    <property type="match status" value="1"/>
</dbReference>
<reference evidence="22" key="1">
    <citation type="journal article" date="2019" name="bioRxiv">
        <title>The Genome of the Zebra Mussel, Dreissena polymorpha: A Resource for Invasive Species Research.</title>
        <authorList>
            <person name="McCartney M.A."/>
            <person name="Auch B."/>
            <person name="Kono T."/>
            <person name="Mallez S."/>
            <person name="Zhang Y."/>
            <person name="Obille A."/>
            <person name="Becker A."/>
            <person name="Abrahante J.E."/>
            <person name="Garbe J."/>
            <person name="Badalamenti J.P."/>
            <person name="Herman A."/>
            <person name="Mangelson H."/>
            <person name="Liachko I."/>
            <person name="Sullivan S."/>
            <person name="Sone E.D."/>
            <person name="Koren S."/>
            <person name="Silverstein K.A.T."/>
            <person name="Beckman K.B."/>
            <person name="Gohl D.M."/>
        </authorList>
    </citation>
    <scope>NUCLEOTIDE SEQUENCE</scope>
    <source>
        <strain evidence="22">Duluth1</strain>
        <tissue evidence="22">Whole animal</tissue>
    </source>
</reference>
<dbReference type="Proteomes" id="UP000828390">
    <property type="component" value="Unassembled WGS sequence"/>
</dbReference>
<evidence type="ECO:0000256" key="6">
    <source>
        <dbReference type="ARBA" id="ARBA00023018"/>
    </source>
</evidence>
<evidence type="ECO:0000313" key="23">
    <source>
        <dbReference type="Proteomes" id="UP000828390"/>
    </source>
</evidence>
<evidence type="ECO:0000313" key="22">
    <source>
        <dbReference type="EMBL" id="KAH3833484.1"/>
    </source>
</evidence>
<feature type="binding site" evidence="15">
    <location>
        <position position="496"/>
    </location>
    <ligand>
        <name>L-glutamate</name>
        <dbReference type="ChEBI" id="CHEBI:29985"/>
    </ligand>
</feature>
<evidence type="ECO:0000256" key="10">
    <source>
        <dbReference type="ARBA" id="ARBA00023180"/>
    </source>
</evidence>
<dbReference type="FunFam" id="1.10.287.70:FF:000143">
    <property type="entry name" value="Probable glutamate receptor"/>
    <property type="match status" value="1"/>
</dbReference>
<dbReference type="InterPro" id="IPR001828">
    <property type="entry name" value="ANF_lig-bd_rcpt"/>
</dbReference>
<evidence type="ECO:0000256" key="12">
    <source>
        <dbReference type="ARBA" id="ARBA00023286"/>
    </source>
</evidence>
<evidence type="ECO:0000256" key="19">
    <source>
        <dbReference type="SAM" id="SignalP"/>
    </source>
</evidence>
<dbReference type="GO" id="GO:0015276">
    <property type="term" value="F:ligand-gated monoatomic ion channel activity"/>
    <property type="evidence" value="ECO:0007669"/>
    <property type="project" value="InterPro"/>
</dbReference>
<dbReference type="GO" id="GO:0038023">
    <property type="term" value="F:signaling receptor activity"/>
    <property type="evidence" value="ECO:0007669"/>
    <property type="project" value="InterPro"/>
</dbReference>
<feature type="chain" id="PRO_5038395712" evidence="19">
    <location>
        <begin position="25"/>
        <end position="881"/>
    </location>
</feature>
<dbReference type="EMBL" id="JAIWYP010000004">
    <property type="protein sequence ID" value="KAH3833484.1"/>
    <property type="molecule type" value="Genomic_DNA"/>
</dbReference>
<keyword evidence="8 18" id="KW-0472">Membrane</keyword>
<sequence>MQIFTAARLMLTWFGFLLVRPGSCTPINVGVLQTAFSTWTNIVKMYGNRNGTTSMIKSIPLNDSEHTTLNDLEIVLGDVSSKNVVSILGSYSKIYATVCEHLRIPYFITSPVPLTALPSPFHVRMIPDIRMYTLAIRDLFQHYGWKSAGLVYNTAHGSAIAALMMEHIHGRRDIYDIRTYDFRHNASADVIRWALKDLRRKLVTNFLVLCSPNVTEVVLTQALYLSLLSRPNGWLVINLGSGDIALSQFIDSRANLTLVRLMVDPQSPDCALSDSDVSLTNAVFYDVFNIINGTRITDMNNTRISRFDIRQQVKTTDNIGCTGVLHMTKEGKRNETYLQMIALDGLVEGAGFNALWETKSRWEDDFRPWLIKLSGTWHSQGASQSDRVKPSQTYSALLTKNNDIFADKILRVTTLIEPPFIQWKNKTPEEGERMGNEKFEGFCIDILEEIAKMLKFRYNISQVPDGKFGSWKPPPRGWTGIIRQLLDNEADIGLAPFSITPERSEVVDFTKPFMTKGTSVVVRKPERSVWPFQFLSPLSKLVWIAIFVSFLFIGMFLFGVTRITNEEKINPMIDLRDSIWYVWGTLLRADLTGSPTSTSGRIISASWWFFSLIIISIYTANLAAFLTISNAHIPISSAADLAGQNEYNYGTVEGGQIESFFNHTKISNYQQMRAYMMIYNPSSKVRRVEQGFQRAMTEKYAFIWDSPTVRHETANNCDLMEIGSPFDLKGYGIASQKDSLYSEKLSMAVLSLNDNGILYRLEGKWWRRPNCPDPRSNAKSKEIEIEVASGMFIVLLCGIALSAIVCVIQYIAQKRCMRCRDLFEPVPTSDLQSNHNHTTTPFEDRIDHTAIVLSRTLSIGENNAMSNKWENISACPNAFVK</sequence>
<dbReference type="InterPro" id="IPR001508">
    <property type="entry name" value="Iono_Glu_rcpt_met"/>
</dbReference>
<dbReference type="Gene3D" id="3.40.50.2300">
    <property type="match status" value="2"/>
</dbReference>
<organism evidence="22 23">
    <name type="scientific">Dreissena polymorpha</name>
    <name type="common">Zebra mussel</name>
    <name type="synonym">Mytilus polymorpha</name>
    <dbReference type="NCBI Taxonomy" id="45954"/>
    <lineage>
        <taxon>Eukaryota</taxon>
        <taxon>Metazoa</taxon>
        <taxon>Spiralia</taxon>
        <taxon>Lophotrochozoa</taxon>
        <taxon>Mollusca</taxon>
        <taxon>Bivalvia</taxon>
        <taxon>Autobranchia</taxon>
        <taxon>Heteroconchia</taxon>
        <taxon>Euheterodonta</taxon>
        <taxon>Imparidentia</taxon>
        <taxon>Neoheterodontei</taxon>
        <taxon>Myida</taxon>
        <taxon>Dreissenoidea</taxon>
        <taxon>Dreissenidae</taxon>
        <taxon>Dreissena</taxon>
    </lineage>
</organism>
<dbReference type="SUPFAM" id="SSF53850">
    <property type="entry name" value="Periplasmic binding protein-like II"/>
    <property type="match status" value="1"/>
</dbReference>
<dbReference type="Gene3D" id="1.10.287.70">
    <property type="match status" value="1"/>
</dbReference>
<dbReference type="PRINTS" id="PR00177">
    <property type="entry name" value="NMDARECEPTOR"/>
</dbReference>
<feature type="domain" description="Ionotropic glutamate receptor C-terminal" evidence="20">
    <location>
        <begin position="409"/>
        <end position="768"/>
    </location>
</feature>
<evidence type="ECO:0000256" key="15">
    <source>
        <dbReference type="PIRSR" id="PIRSR601508-1"/>
    </source>
</evidence>
<keyword evidence="9" id="KW-0675">Receptor</keyword>
<evidence type="ECO:0000256" key="18">
    <source>
        <dbReference type="SAM" id="Phobius"/>
    </source>
</evidence>
<keyword evidence="19" id="KW-0732">Signal</keyword>
<evidence type="ECO:0000256" key="8">
    <source>
        <dbReference type="ARBA" id="ARBA00023136"/>
    </source>
</evidence>
<keyword evidence="5 18" id="KW-1133">Transmembrane helix</keyword>
<dbReference type="FunFam" id="3.40.190.10:FF:000024">
    <property type="entry name" value="Glutamate receptor, ionotropic, delta 1"/>
    <property type="match status" value="1"/>
</dbReference>
<evidence type="ECO:0000256" key="2">
    <source>
        <dbReference type="ARBA" id="ARBA00022448"/>
    </source>
</evidence>
<evidence type="ECO:0000256" key="16">
    <source>
        <dbReference type="PIRSR" id="PIRSR601508-2"/>
    </source>
</evidence>
<feature type="binding site" evidence="15">
    <location>
        <position position="498"/>
    </location>
    <ligand>
        <name>L-glutamate</name>
        <dbReference type="ChEBI" id="CHEBI:29985"/>
    </ligand>
</feature>
<evidence type="ECO:0000256" key="5">
    <source>
        <dbReference type="ARBA" id="ARBA00022989"/>
    </source>
</evidence>
<dbReference type="Gene3D" id="3.40.190.10">
    <property type="entry name" value="Periplasmic binding protein-like II"/>
    <property type="match status" value="1"/>
</dbReference>
<accession>A0A9D4K5T4</accession>
<evidence type="ECO:0000256" key="14">
    <source>
        <dbReference type="ARBA" id="ARBA00034100"/>
    </source>
</evidence>
<feature type="disulfide bond" evidence="17">
    <location>
        <begin position="717"/>
        <end position="771"/>
    </location>
</feature>
<keyword evidence="2" id="KW-0813">Transport</keyword>
<name>A0A9D4K5T4_DREPO</name>
<feature type="binding site" evidence="15">
    <location>
        <position position="705"/>
    </location>
    <ligand>
        <name>L-glutamate</name>
        <dbReference type="ChEBI" id="CHEBI:29985"/>
    </ligand>
</feature>
<feature type="transmembrane region" description="Helical" evidence="18">
    <location>
        <begin position="787"/>
        <end position="812"/>
    </location>
</feature>
<comment type="caution">
    <text evidence="22">The sequence shown here is derived from an EMBL/GenBank/DDBJ whole genome shotgun (WGS) entry which is preliminary data.</text>
</comment>
<feature type="binding site" evidence="15">
    <location>
        <position position="503"/>
    </location>
    <ligand>
        <name>L-glutamate</name>
        <dbReference type="ChEBI" id="CHEBI:29985"/>
    </ligand>
</feature>
<dbReference type="OrthoDB" id="5984008at2759"/>
<dbReference type="PANTHER" id="PTHR18966">
    <property type="entry name" value="IONOTROPIC GLUTAMATE RECEPTOR"/>
    <property type="match status" value="1"/>
</dbReference>
<reference evidence="22" key="2">
    <citation type="submission" date="2020-11" db="EMBL/GenBank/DDBJ databases">
        <authorList>
            <person name="McCartney M.A."/>
            <person name="Auch B."/>
            <person name="Kono T."/>
            <person name="Mallez S."/>
            <person name="Becker A."/>
            <person name="Gohl D.M."/>
            <person name="Silverstein K.A.T."/>
            <person name="Koren S."/>
            <person name="Bechman K.B."/>
            <person name="Herman A."/>
            <person name="Abrahante J.E."/>
            <person name="Garbe J."/>
        </authorList>
    </citation>
    <scope>NUCLEOTIDE SEQUENCE</scope>
    <source>
        <strain evidence="22">Duluth1</strain>
        <tissue evidence="22">Whole animal</tissue>
    </source>
</reference>
<evidence type="ECO:0000256" key="4">
    <source>
        <dbReference type="ARBA" id="ARBA00022692"/>
    </source>
</evidence>
<feature type="transmembrane region" description="Helical" evidence="18">
    <location>
        <begin position="607"/>
        <end position="628"/>
    </location>
</feature>
<dbReference type="InterPro" id="IPR028082">
    <property type="entry name" value="Peripla_BP_I"/>
</dbReference>
<evidence type="ECO:0000259" key="20">
    <source>
        <dbReference type="SMART" id="SM00079"/>
    </source>
</evidence>
<dbReference type="Pfam" id="PF00060">
    <property type="entry name" value="Lig_chan"/>
    <property type="match status" value="1"/>
</dbReference>
<proteinExistence type="predicted"/>
<feature type="domain" description="Ionotropic glutamate receptor L-glutamate and glycine-binding" evidence="21">
    <location>
        <begin position="419"/>
        <end position="487"/>
    </location>
</feature>
<keyword evidence="4 18" id="KW-0812">Transmembrane</keyword>
<keyword evidence="3" id="KW-1003">Cell membrane</keyword>
<dbReference type="InterPro" id="IPR019594">
    <property type="entry name" value="Glu/Gly-bd"/>
</dbReference>
<dbReference type="SMART" id="SM00918">
    <property type="entry name" value="Lig_chan-Glu_bd"/>
    <property type="match status" value="1"/>
</dbReference>
<dbReference type="AlphaFoldDB" id="A0A9D4K5T4"/>
<keyword evidence="12" id="KW-1071">Ligand-gated ion channel</keyword>
<evidence type="ECO:0000256" key="17">
    <source>
        <dbReference type="PIRSR" id="PIRSR601508-3"/>
    </source>
</evidence>
<gene>
    <name evidence="22" type="ORF">DPMN_106795</name>
</gene>
<keyword evidence="13" id="KW-0407">Ion channel</keyword>
<keyword evidence="6" id="KW-0770">Synapse</keyword>
<keyword evidence="7" id="KW-0406">Ion transport</keyword>
<dbReference type="GO" id="GO:0045211">
    <property type="term" value="C:postsynaptic membrane"/>
    <property type="evidence" value="ECO:0007669"/>
    <property type="project" value="UniProtKB-SubCell"/>
</dbReference>
<dbReference type="InterPro" id="IPR015683">
    <property type="entry name" value="Ionotropic_Glu_rcpt"/>
</dbReference>
<keyword evidence="11" id="KW-0628">Postsynaptic cell membrane</keyword>